<dbReference type="InterPro" id="IPR004358">
    <property type="entry name" value="Sig_transdc_His_kin-like_C"/>
</dbReference>
<dbReference type="PROSITE" id="PS50110">
    <property type="entry name" value="RESPONSE_REGULATORY"/>
    <property type="match status" value="1"/>
</dbReference>
<dbReference type="Proteomes" id="UP001430149">
    <property type="component" value="Unassembled WGS sequence"/>
</dbReference>
<dbReference type="InterPro" id="IPR035965">
    <property type="entry name" value="PAS-like_dom_sf"/>
</dbReference>
<sequence>MDQSLSTQAPMGGRSGAASQGGQLSALRRYQRRLLYGGGGLLTLIIMLVWIVGALSSIDDFHTSQRQVFREGQAAANAFLVQRERAFANSINANDIIWATQQNFLIQAGTPLAHEFLAQGEQAVIPALNKSNLAWLVLGDGAAAMSPTTLAAYLGMLQEYSAYTAPSSDQLVSYAYDPSGKLLVLTGIRDEAQLMQILKVSTREQAFAALMRAGSRAKTLASPGKDIVAANDAPLVSYYGENPLTGKSSLIGIMTLMTDGKVYFHRVLFEEVDALKASLTTATSGNFGIFTPDGQAVLETGDMPPMSPTERASLLQNRHLQGNTFSALAVWREHGAFIVAGPLHGFDWTLLHFYSWRDVLAANGQYMVITGSVALLILALLWALLLRLDRRVFAPALADASRVYESEALNRTIIETSPVALCLLDPSSGRQILRNDVMRSVIGTDEASEVEALFHQLIAYANEQGAPASPHEFQWTLDLPEAQRRHLQVAMASSSYRNQSVWVCALRDITAQAELEENLRRARRDSEQARVAAESASHAKTAFVASMSHEIRTPLNGVLGHLELLSRSSLSPAQRERLDRIRLSADALLGIISDVLDFSRIEAGQLDIDPMPFELRPLIEQAALLFAPAAQRKGVKLYFSIDPALADGYVSDVHRLRQILNNLLGNAVKFTESGRIIVRVSAGEPTGEAPTWLRFQVVDSGIGMSEQQVAELFQPFTQADASISRRFGGSGLGLALCQQLSHLLGGQIRAESTQDVGSVFTLDIPVEQVAATKPSVRPLSGLRVALLSAAAEWRAEIGTLLKAWGATVVAAGLPGDLKGNAADVLLIFGEPRSWSVEEEQELLSSQARVIRAYANGPLIPEQREGAVFVSCYASEALLSALRLGSDHDTAVSPLQPESIQTETPANRGRILLVEDNPVNRELIQQQLEELGFDVDSAEHGEAGLRKWKPATYVAVLTDINMPHMSGYELAHALREHDGRVPIMAITATALASEKARCREVGITDVLLKPLTLESLNDALSRYVSGSVSIDETKRSPVPHKAFPEKVLRIFVERGTSDLEALRDALAGHDAQALIDVIHSFKGALLMLGESDAAGTCSVLESRLREEDVVELGSELQRLVDVLDAVVQRYKTDLVE</sequence>
<keyword evidence="8" id="KW-0067">ATP-binding</keyword>
<dbReference type="InterPro" id="IPR003594">
    <property type="entry name" value="HATPase_dom"/>
</dbReference>
<protein>
    <recommendedName>
        <fullName evidence="3">histidine kinase</fullName>
        <ecNumber evidence="3">2.7.13.3</ecNumber>
    </recommendedName>
</protein>
<evidence type="ECO:0000256" key="7">
    <source>
        <dbReference type="ARBA" id="ARBA00022741"/>
    </source>
</evidence>
<dbReference type="InterPro" id="IPR008207">
    <property type="entry name" value="Sig_transdc_His_kin_Hpt_dom"/>
</dbReference>
<reference evidence="19" key="1">
    <citation type="submission" date="2020-10" db="EMBL/GenBank/DDBJ databases">
        <title>Phylogeny of dyella-like bacteria.</title>
        <authorList>
            <person name="Fu J."/>
        </authorList>
    </citation>
    <scope>NUCLEOTIDE SEQUENCE</scope>
    <source>
        <strain evidence="19">DHOC52</strain>
    </source>
</reference>
<keyword evidence="6 15" id="KW-0812">Transmembrane</keyword>
<dbReference type="PROSITE" id="PS50894">
    <property type="entry name" value="HPT"/>
    <property type="match status" value="1"/>
</dbReference>
<dbReference type="PRINTS" id="PR00344">
    <property type="entry name" value="BCTRLSENSOR"/>
</dbReference>
<evidence type="ECO:0000256" key="1">
    <source>
        <dbReference type="ARBA" id="ARBA00000085"/>
    </source>
</evidence>
<feature type="domain" description="Response regulatory" evidence="17">
    <location>
        <begin position="909"/>
        <end position="1023"/>
    </location>
</feature>
<name>A0ABS2K8P6_9GAMM</name>
<keyword evidence="7" id="KW-0547">Nucleotide-binding</keyword>
<dbReference type="InterPro" id="IPR001789">
    <property type="entry name" value="Sig_transdc_resp-reg_receiver"/>
</dbReference>
<dbReference type="EC" id="2.7.13.3" evidence="3"/>
<dbReference type="SMART" id="SM00388">
    <property type="entry name" value="HisKA"/>
    <property type="match status" value="1"/>
</dbReference>
<gene>
    <name evidence="19" type="ORF">ISP19_17065</name>
</gene>
<dbReference type="InterPro" id="IPR003661">
    <property type="entry name" value="HisK_dim/P_dom"/>
</dbReference>
<evidence type="ECO:0000256" key="11">
    <source>
        <dbReference type="ARBA" id="ARBA00023136"/>
    </source>
</evidence>
<keyword evidence="20" id="KW-1185">Reference proteome</keyword>
<evidence type="ECO:0000313" key="19">
    <source>
        <dbReference type="EMBL" id="MBM7127090.1"/>
    </source>
</evidence>
<dbReference type="Gene3D" id="1.20.120.160">
    <property type="entry name" value="HPT domain"/>
    <property type="match status" value="1"/>
</dbReference>
<keyword evidence="4" id="KW-1003">Cell membrane</keyword>
<feature type="transmembrane region" description="Helical" evidence="15">
    <location>
        <begin position="34"/>
        <end position="55"/>
    </location>
</feature>
<feature type="domain" description="HPt" evidence="18">
    <location>
        <begin position="1039"/>
        <end position="1135"/>
    </location>
</feature>
<evidence type="ECO:0000256" key="3">
    <source>
        <dbReference type="ARBA" id="ARBA00012438"/>
    </source>
</evidence>
<comment type="catalytic activity">
    <reaction evidence="1">
        <text>ATP + protein L-histidine = ADP + protein N-phospho-L-histidine.</text>
        <dbReference type="EC" id="2.7.13.3"/>
    </reaction>
</comment>
<dbReference type="SUPFAM" id="SSF55874">
    <property type="entry name" value="ATPase domain of HSP90 chaperone/DNA topoisomerase II/histidine kinase"/>
    <property type="match status" value="1"/>
</dbReference>
<dbReference type="Pfam" id="PF00072">
    <property type="entry name" value="Response_reg"/>
    <property type="match status" value="1"/>
</dbReference>
<evidence type="ECO:0000256" key="12">
    <source>
        <dbReference type="PROSITE-ProRule" id="PRU00110"/>
    </source>
</evidence>
<dbReference type="PROSITE" id="PS50109">
    <property type="entry name" value="HIS_KIN"/>
    <property type="match status" value="1"/>
</dbReference>
<evidence type="ECO:0000256" key="10">
    <source>
        <dbReference type="ARBA" id="ARBA00023012"/>
    </source>
</evidence>
<dbReference type="Pfam" id="PF00512">
    <property type="entry name" value="HisKA"/>
    <property type="match status" value="1"/>
</dbReference>
<dbReference type="CDD" id="cd00088">
    <property type="entry name" value="HPT"/>
    <property type="match status" value="1"/>
</dbReference>
<dbReference type="CDD" id="cd17546">
    <property type="entry name" value="REC_hyHK_CKI1_RcsC-like"/>
    <property type="match status" value="1"/>
</dbReference>
<dbReference type="Gene3D" id="1.10.287.130">
    <property type="match status" value="1"/>
</dbReference>
<dbReference type="SUPFAM" id="SSF47226">
    <property type="entry name" value="Histidine-containing phosphotransfer domain, HPT domain"/>
    <property type="match status" value="1"/>
</dbReference>
<dbReference type="Gene3D" id="3.40.50.2300">
    <property type="match status" value="1"/>
</dbReference>
<evidence type="ECO:0000313" key="20">
    <source>
        <dbReference type="Proteomes" id="UP001430149"/>
    </source>
</evidence>
<dbReference type="SMART" id="SM00448">
    <property type="entry name" value="REC"/>
    <property type="match status" value="1"/>
</dbReference>
<feature type="domain" description="Histidine kinase" evidence="16">
    <location>
        <begin position="546"/>
        <end position="768"/>
    </location>
</feature>
<organism evidence="19 20">
    <name type="scientific">Dyella flava</name>
    <dbReference type="NCBI Taxonomy" id="1920170"/>
    <lineage>
        <taxon>Bacteria</taxon>
        <taxon>Pseudomonadati</taxon>
        <taxon>Pseudomonadota</taxon>
        <taxon>Gammaproteobacteria</taxon>
        <taxon>Lysobacterales</taxon>
        <taxon>Rhodanobacteraceae</taxon>
        <taxon>Dyella</taxon>
    </lineage>
</organism>
<dbReference type="SUPFAM" id="SSF47384">
    <property type="entry name" value="Homodimeric domain of signal transducing histidine kinase"/>
    <property type="match status" value="1"/>
</dbReference>
<dbReference type="SUPFAM" id="SSF55785">
    <property type="entry name" value="PYP-like sensor domain (PAS domain)"/>
    <property type="match status" value="1"/>
</dbReference>
<evidence type="ECO:0000259" key="17">
    <source>
        <dbReference type="PROSITE" id="PS50110"/>
    </source>
</evidence>
<dbReference type="CDD" id="cd00082">
    <property type="entry name" value="HisKA"/>
    <property type="match status" value="1"/>
</dbReference>
<comment type="subcellular location">
    <subcellularLocation>
        <location evidence="2">Cell membrane</location>
        <topology evidence="2">Multi-pass membrane protein</topology>
    </subcellularLocation>
</comment>
<feature type="region of interest" description="Disordered" evidence="14">
    <location>
        <begin position="1"/>
        <end position="20"/>
    </location>
</feature>
<evidence type="ECO:0000256" key="15">
    <source>
        <dbReference type="SAM" id="Phobius"/>
    </source>
</evidence>
<dbReference type="Gene3D" id="3.30.450.20">
    <property type="entry name" value="PAS domain"/>
    <property type="match status" value="1"/>
</dbReference>
<keyword evidence="9 15" id="KW-1133">Transmembrane helix</keyword>
<evidence type="ECO:0000256" key="9">
    <source>
        <dbReference type="ARBA" id="ARBA00022989"/>
    </source>
</evidence>
<evidence type="ECO:0000256" key="2">
    <source>
        <dbReference type="ARBA" id="ARBA00004651"/>
    </source>
</evidence>
<evidence type="ECO:0000256" key="13">
    <source>
        <dbReference type="PROSITE-ProRule" id="PRU00169"/>
    </source>
</evidence>
<evidence type="ECO:0000256" key="6">
    <source>
        <dbReference type="ARBA" id="ARBA00022692"/>
    </source>
</evidence>
<dbReference type="PANTHER" id="PTHR45339:SF1">
    <property type="entry name" value="HYBRID SIGNAL TRANSDUCTION HISTIDINE KINASE J"/>
    <property type="match status" value="1"/>
</dbReference>
<comment type="caution">
    <text evidence="19">The sequence shown here is derived from an EMBL/GenBank/DDBJ whole genome shotgun (WGS) entry which is preliminary data.</text>
</comment>
<dbReference type="Gene3D" id="3.30.565.10">
    <property type="entry name" value="Histidine kinase-like ATPase, C-terminal domain"/>
    <property type="match status" value="1"/>
</dbReference>
<dbReference type="InterPro" id="IPR005467">
    <property type="entry name" value="His_kinase_dom"/>
</dbReference>
<keyword evidence="11 15" id="KW-0472">Membrane</keyword>
<evidence type="ECO:0000256" key="5">
    <source>
        <dbReference type="ARBA" id="ARBA00022553"/>
    </source>
</evidence>
<evidence type="ECO:0000256" key="14">
    <source>
        <dbReference type="SAM" id="MobiDB-lite"/>
    </source>
</evidence>
<dbReference type="InterPro" id="IPR036890">
    <property type="entry name" value="HATPase_C_sf"/>
</dbReference>
<keyword evidence="10" id="KW-0902">Two-component regulatory system</keyword>
<dbReference type="RefSeq" id="WP_204683624.1">
    <property type="nucleotide sequence ID" value="NZ_BSNR01000007.1"/>
</dbReference>
<feature type="modified residue" description="4-aspartylphosphate" evidence="13">
    <location>
        <position position="958"/>
    </location>
</feature>
<dbReference type="Pfam" id="PF01627">
    <property type="entry name" value="Hpt"/>
    <property type="match status" value="1"/>
</dbReference>
<keyword evidence="5 13" id="KW-0597">Phosphoprotein</keyword>
<accession>A0ABS2K8P6</accession>
<dbReference type="SUPFAM" id="SSF52172">
    <property type="entry name" value="CheY-like"/>
    <property type="match status" value="1"/>
</dbReference>
<evidence type="ECO:0000256" key="4">
    <source>
        <dbReference type="ARBA" id="ARBA00022475"/>
    </source>
</evidence>
<proteinExistence type="predicted"/>
<dbReference type="CDD" id="cd16922">
    <property type="entry name" value="HATPase_EvgS-ArcB-TorS-like"/>
    <property type="match status" value="1"/>
</dbReference>
<evidence type="ECO:0000259" key="18">
    <source>
        <dbReference type="PROSITE" id="PS50894"/>
    </source>
</evidence>
<feature type="transmembrane region" description="Helical" evidence="15">
    <location>
        <begin position="366"/>
        <end position="386"/>
    </location>
</feature>
<dbReference type="SMART" id="SM00387">
    <property type="entry name" value="HATPase_c"/>
    <property type="match status" value="1"/>
</dbReference>
<dbReference type="InterPro" id="IPR036641">
    <property type="entry name" value="HPT_dom_sf"/>
</dbReference>
<dbReference type="EMBL" id="JADIKE010000038">
    <property type="protein sequence ID" value="MBM7127090.1"/>
    <property type="molecule type" value="Genomic_DNA"/>
</dbReference>
<dbReference type="InterPro" id="IPR036097">
    <property type="entry name" value="HisK_dim/P_sf"/>
</dbReference>
<evidence type="ECO:0000259" key="16">
    <source>
        <dbReference type="PROSITE" id="PS50109"/>
    </source>
</evidence>
<dbReference type="InterPro" id="IPR011006">
    <property type="entry name" value="CheY-like_superfamily"/>
</dbReference>
<dbReference type="PANTHER" id="PTHR45339">
    <property type="entry name" value="HYBRID SIGNAL TRANSDUCTION HISTIDINE KINASE J"/>
    <property type="match status" value="1"/>
</dbReference>
<dbReference type="Pfam" id="PF02518">
    <property type="entry name" value="HATPase_c"/>
    <property type="match status" value="1"/>
</dbReference>
<evidence type="ECO:0000256" key="8">
    <source>
        <dbReference type="ARBA" id="ARBA00022840"/>
    </source>
</evidence>
<feature type="modified residue" description="Phosphohistidine" evidence="12">
    <location>
        <position position="1078"/>
    </location>
</feature>